<accession>A0A516RIB0</accession>
<dbReference type="InterPro" id="IPR036514">
    <property type="entry name" value="SGNH_hydro_sf"/>
</dbReference>
<dbReference type="Gene3D" id="3.40.50.1110">
    <property type="entry name" value="SGNH hydrolase"/>
    <property type="match status" value="1"/>
</dbReference>
<feature type="region of interest" description="Disordered" evidence="1">
    <location>
        <begin position="1"/>
        <end position="20"/>
    </location>
</feature>
<name>A0A516RIB0_STRST</name>
<dbReference type="SUPFAM" id="SSF52266">
    <property type="entry name" value="SGNH hydrolase"/>
    <property type="match status" value="1"/>
</dbReference>
<sequence>MNTETDTSSQRTRHTRRRRPLLVAALLTTVTAAALTGCGAGDDASGQSASDGAPAKTGKKVLWMGDSIAGSEAPALGAALTASGVTFEDASSTGGGTVVTGDRMAGQIARTTWKDLTENIASFRPNVIAYQITTYDWGTSAQQRASYVKLAKTARQAGAELVLVSAPPFKIDDFYRKYEGAIRSAPKAAKQVAAAGGGKVRFFDAGALWGSDAAADKAQRSSDGIHSCQQGSAAFAQWFTGQLGKEFGFKPAALEKWANGKWTADKRFGKLGCG</sequence>
<feature type="chain" id="PRO_5022014278" evidence="2">
    <location>
        <begin position="35"/>
        <end position="274"/>
    </location>
</feature>
<evidence type="ECO:0000256" key="2">
    <source>
        <dbReference type="SAM" id="SignalP"/>
    </source>
</evidence>
<dbReference type="CDD" id="cd00229">
    <property type="entry name" value="SGNH_hydrolase"/>
    <property type="match status" value="1"/>
</dbReference>
<reference evidence="3 4" key="1">
    <citation type="journal article" date="2019" name="J. Ind. Microbiol. Biotechnol.">
        <title>The complete genomic sequence of Streptomyces spectabilis NRRL-2792 and identification of secondary metabolite biosynthetic gene clusters.</title>
        <authorList>
            <person name="Sinha A."/>
            <person name="Phillips-Salemka S."/>
            <person name="Niraula T.A."/>
            <person name="Short K.A."/>
            <person name="Niraula N.P."/>
        </authorList>
    </citation>
    <scope>NUCLEOTIDE SEQUENCE [LARGE SCALE GENOMIC DNA]</scope>
    <source>
        <strain evidence="3 4">NRRL 2792</strain>
    </source>
</reference>
<dbReference type="RefSeq" id="WP_144322598.1">
    <property type="nucleotide sequence ID" value="NZ_CP040916.1"/>
</dbReference>
<dbReference type="EMBL" id="CP040916">
    <property type="protein sequence ID" value="QDQ15396.1"/>
    <property type="molecule type" value="Genomic_DNA"/>
</dbReference>
<proteinExistence type="predicted"/>
<evidence type="ECO:0000256" key="1">
    <source>
        <dbReference type="SAM" id="MobiDB-lite"/>
    </source>
</evidence>
<gene>
    <name evidence="3" type="ORF">FH965_36555</name>
</gene>
<organism evidence="3 4">
    <name type="scientific">Streptomyces spectabilis</name>
    <dbReference type="NCBI Taxonomy" id="68270"/>
    <lineage>
        <taxon>Bacteria</taxon>
        <taxon>Bacillati</taxon>
        <taxon>Actinomycetota</taxon>
        <taxon>Actinomycetes</taxon>
        <taxon>Kitasatosporales</taxon>
        <taxon>Streptomycetaceae</taxon>
        <taxon>Streptomyces</taxon>
    </lineage>
</organism>
<keyword evidence="2" id="KW-0732">Signal</keyword>
<dbReference type="AlphaFoldDB" id="A0A516RIB0"/>
<keyword evidence="3" id="KW-0378">Hydrolase</keyword>
<feature type="signal peptide" evidence="2">
    <location>
        <begin position="1"/>
        <end position="34"/>
    </location>
</feature>
<protein>
    <submittedName>
        <fullName evidence="3">SGNH/GDSL hydrolase family protein</fullName>
    </submittedName>
</protein>
<evidence type="ECO:0000313" key="3">
    <source>
        <dbReference type="EMBL" id="QDQ15396.1"/>
    </source>
</evidence>
<evidence type="ECO:0000313" key="4">
    <source>
        <dbReference type="Proteomes" id="UP000316806"/>
    </source>
</evidence>
<feature type="compositionally biased region" description="Polar residues" evidence="1">
    <location>
        <begin position="1"/>
        <end position="10"/>
    </location>
</feature>
<dbReference type="Proteomes" id="UP000316806">
    <property type="component" value="Chromosome"/>
</dbReference>
<dbReference type="GO" id="GO:0016787">
    <property type="term" value="F:hydrolase activity"/>
    <property type="evidence" value="ECO:0007669"/>
    <property type="project" value="UniProtKB-KW"/>
</dbReference>
<feature type="compositionally biased region" description="Basic residues" evidence="1">
    <location>
        <begin position="11"/>
        <end position="20"/>
    </location>
</feature>